<dbReference type="Proteomes" id="UP000829384">
    <property type="component" value="Unassembled WGS sequence"/>
</dbReference>
<keyword evidence="3" id="KW-1185">Reference proteome</keyword>
<proteinExistence type="predicted"/>
<name>A0ABS9QWA6_9GAMM</name>
<accession>A0ABS9QWA6</accession>
<dbReference type="EMBL" id="JACSDI010000007">
    <property type="protein sequence ID" value="MCG9964629.1"/>
    <property type="molecule type" value="Genomic_DNA"/>
</dbReference>
<evidence type="ECO:0000313" key="2">
    <source>
        <dbReference type="EMBL" id="MCG9964629.1"/>
    </source>
</evidence>
<sequence length="182" mass="19262">MAKSMAMQAKPMNAPDDGEDLTPEEEKQLAEAMKVAQVIIHGEGQTGDQIAAMIKDAEDIAKGIGNAIATVIIAVSKQMEFSDDIKLIFAMEIFFELSGLAVEAGALANDEINDQFIDTAISQAYSAYISTKEAMGELDVNELKQSVEDATKEGEALGIVPKQGAQPAAPKGLMQRAAQGGM</sequence>
<comment type="caution">
    <text evidence="2">The sequence shown here is derived from an EMBL/GenBank/DDBJ whole genome shotgun (WGS) entry which is preliminary data.</text>
</comment>
<protein>
    <submittedName>
        <fullName evidence="2">Uncharacterized protein</fullName>
    </submittedName>
</protein>
<evidence type="ECO:0000313" key="3">
    <source>
        <dbReference type="Proteomes" id="UP000829384"/>
    </source>
</evidence>
<dbReference type="RefSeq" id="WP_240131246.1">
    <property type="nucleotide sequence ID" value="NZ_JACSDI010000007.1"/>
</dbReference>
<evidence type="ECO:0000256" key="1">
    <source>
        <dbReference type="SAM" id="MobiDB-lite"/>
    </source>
</evidence>
<gene>
    <name evidence="2" type="ORF">H9J30_11975</name>
</gene>
<organism evidence="2 3">
    <name type="scientific">Shewanella cutis</name>
    <dbReference type="NCBI Taxonomy" id="2766780"/>
    <lineage>
        <taxon>Bacteria</taxon>
        <taxon>Pseudomonadati</taxon>
        <taxon>Pseudomonadota</taxon>
        <taxon>Gammaproteobacteria</taxon>
        <taxon>Alteromonadales</taxon>
        <taxon>Shewanellaceae</taxon>
        <taxon>Shewanella</taxon>
    </lineage>
</organism>
<reference evidence="2 3" key="1">
    <citation type="submission" date="2020-08" db="EMBL/GenBank/DDBJ databases">
        <title>Whole genome sequence of Shewanella sp strain PS-2.</title>
        <authorList>
            <person name="Das S.K."/>
        </authorList>
    </citation>
    <scope>NUCLEOTIDE SEQUENCE [LARGE SCALE GENOMIC DNA]</scope>
    <source>
        <strain evidence="2 3">PS-2</strain>
    </source>
</reference>
<feature type="region of interest" description="Disordered" evidence="1">
    <location>
        <begin position="1"/>
        <end position="22"/>
    </location>
</feature>